<sequence>MNFNQKVGQLKSNHINIDNVLGSAIVSLLKSNQFYGNILVRINRIEDDKLKQPLGLTWHRHQIYLLYSESMISKIGDSEALITMLKHVALHIIWLHPAIYYKNDLATQMGTDISVNQYLDQVPQHAFTLKNVNSYFNIKLNKNKKSKYYIKNIRKIIKKETKKPNKNSKKQTLDDHKQWGRSSGLTKSEKANQLKKLINKSWKNTNTKNRGNIPGDVKNQLKRISIRHPIDWKKYIQIGLGNISFDKIDSRARFNRRQAWRMDLMGQISNNMYPVNIFVDNSGSMGDLEISYLLSEMEDFLNHFPTLISLYSFDTEIHRLKSNNKHIDFKRIGGGGTRFQSIFDYINNHKNAFGNSLVIILTDGYGEHELKYYHNNNILWILTSDIKHFSVNHPCGKIITLIHNQDFKDLVRGDN</sequence>
<keyword evidence="4" id="KW-1185">Reference proteome</keyword>
<proteinExistence type="predicted"/>
<evidence type="ECO:0000313" key="3">
    <source>
        <dbReference type="EMBL" id="GLB46827.1"/>
    </source>
</evidence>
<gene>
    <name evidence="3" type="ORF">WR164_08060</name>
</gene>
<comment type="caution">
    <text evidence="3">The sequence shown here is derived from an EMBL/GenBank/DDBJ whole genome shotgun (WGS) entry which is preliminary data.</text>
</comment>
<dbReference type="PANTHER" id="PTHR38730:SF1">
    <property type="entry name" value="SLL7028 PROTEIN"/>
    <property type="match status" value="1"/>
</dbReference>
<reference evidence="3" key="1">
    <citation type="submission" date="2022-07" db="EMBL/GenBank/DDBJ databases">
        <authorList>
            <person name="Kouya T."/>
            <person name="Ishiyama Y."/>
        </authorList>
    </citation>
    <scope>NUCLEOTIDE SEQUENCE</scope>
    <source>
        <strain evidence="3">WR16-4</strain>
    </source>
</reference>
<evidence type="ECO:0000256" key="1">
    <source>
        <dbReference type="SAM" id="MobiDB-lite"/>
    </source>
</evidence>
<feature type="region of interest" description="Disordered" evidence="1">
    <location>
        <begin position="160"/>
        <end position="190"/>
    </location>
</feature>
<evidence type="ECO:0000259" key="2">
    <source>
        <dbReference type="Pfam" id="PF09967"/>
    </source>
</evidence>
<dbReference type="Proteomes" id="UP001144204">
    <property type="component" value="Unassembled WGS sequence"/>
</dbReference>
<dbReference type="AlphaFoldDB" id="A0A9W6B0Z0"/>
<accession>A0A9W6B0Z0</accession>
<organism evidence="3 4">
    <name type="scientific">Philodulcilactobacillus myokoensis</name>
    <dbReference type="NCBI Taxonomy" id="2929573"/>
    <lineage>
        <taxon>Bacteria</taxon>
        <taxon>Bacillati</taxon>
        <taxon>Bacillota</taxon>
        <taxon>Bacilli</taxon>
        <taxon>Lactobacillales</taxon>
        <taxon>Lactobacillaceae</taxon>
        <taxon>Philodulcilactobacillus</taxon>
    </lineage>
</organism>
<reference evidence="3" key="2">
    <citation type="journal article" date="2023" name="PLoS ONE">
        <title>Philodulcilactobacillus myokoensis gen. nov., sp. nov., a fructophilic, acidophilic, and agar-phobic lactic acid bacterium isolated from fermented vegetable extracts.</title>
        <authorList>
            <person name="Kouya T."/>
            <person name="Ishiyama Y."/>
            <person name="Ohashi S."/>
            <person name="Kumakubo R."/>
            <person name="Yamazaki T."/>
            <person name="Otaki T."/>
        </authorList>
    </citation>
    <scope>NUCLEOTIDE SEQUENCE</scope>
    <source>
        <strain evidence="3">WR16-4</strain>
    </source>
</reference>
<dbReference type="Pfam" id="PF09967">
    <property type="entry name" value="DUF2201"/>
    <property type="match status" value="1"/>
</dbReference>
<feature type="domain" description="VWA-like" evidence="2">
    <location>
        <begin position="276"/>
        <end position="401"/>
    </location>
</feature>
<dbReference type="InterPro" id="IPR018698">
    <property type="entry name" value="VWA-like_dom"/>
</dbReference>
<dbReference type="InterPro" id="IPR036465">
    <property type="entry name" value="vWFA_dom_sf"/>
</dbReference>
<evidence type="ECO:0000313" key="4">
    <source>
        <dbReference type="Proteomes" id="UP001144204"/>
    </source>
</evidence>
<protein>
    <recommendedName>
        <fullName evidence="2">VWA-like domain-containing protein</fullName>
    </recommendedName>
</protein>
<dbReference type="RefSeq" id="WP_286136288.1">
    <property type="nucleotide sequence ID" value="NZ_BRPL01000002.1"/>
</dbReference>
<dbReference type="SUPFAM" id="SSF53300">
    <property type="entry name" value="vWA-like"/>
    <property type="match status" value="1"/>
</dbReference>
<dbReference type="PANTHER" id="PTHR38730">
    <property type="entry name" value="SLL7028 PROTEIN"/>
    <property type="match status" value="1"/>
</dbReference>
<dbReference type="EMBL" id="BRPL01000002">
    <property type="protein sequence ID" value="GLB46827.1"/>
    <property type="molecule type" value="Genomic_DNA"/>
</dbReference>
<name>A0A9W6B0Z0_9LACO</name>